<accession>A0A8J4ABV7</accession>
<evidence type="ECO:0000256" key="1">
    <source>
        <dbReference type="SAM" id="MobiDB-lite"/>
    </source>
</evidence>
<evidence type="ECO:0000256" key="2">
    <source>
        <dbReference type="SAM" id="Phobius"/>
    </source>
</evidence>
<keyword evidence="2" id="KW-1133">Transmembrane helix</keyword>
<feature type="transmembrane region" description="Helical" evidence="2">
    <location>
        <begin position="276"/>
        <end position="294"/>
    </location>
</feature>
<proteinExistence type="predicted"/>
<feature type="compositionally biased region" description="Low complexity" evidence="1">
    <location>
        <begin position="90"/>
        <end position="112"/>
    </location>
</feature>
<organism evidence="3 4">
    <name type="scientific">Actinocatenispora comari</name>
    <dbReference type="NCBI Taxonomy" id="2807577"/>
    <lineage>
        <taxon>Bacteria</taxon>
        <taxon>Bacillati</taxon>
        <taxon>Actinomycetota</taxon>
        <taxon>Actinomycetes</taxon>
        <taxon>Micromonosporales</taxon>
        <taxon>Micromonosporaceae</taxon>
        <taxon>Actinocatenispora</taxon>
    </lineage>
</organism>
<evidence type="ECO:0000313" key="4">
    <source>
        <dbReference type="Proteomes" id="UP000614996"/>
    </source>
</evidence>
<sequence>MSSAGGRRHGRRDNGLHAAEYAVAGDVDPRVGEHLLDVLGLAGIAAYLQPTADLHPVTRTTTLPSRPIDRLYVDREHLDEAREFLDKLGPSAAPSAAMDPAAGAAPAGSGDPTRPGGSGSDPTAPEPPRPPTAEPTRSELSDDDVRDAWAAIVAEFDSPSAAPVPPWPVAEDVADEPDPDGADDAGRSGAPAEPPAAKPGAGLRPATTWRSDSQRPDLLDELDAEEDEGYEPPPPPPIPRPSLYTAIAVLAIAGGLVLCIRPELLSGIGLNDRTGMALGFCVLLAGFVTLVVRLRSGDDEDSDDDDGAVV</sequence>
<keyword evidence="2" id="KW-0812">Transmembrane</keyword>
<reference evidence="4" key="1">
    <citation type="journal article" date="2021" name="Int. J. Syst. Evol. Microbiol.">
        <title>Actinocatenispora comari sp. nov., an endophytic actinomycete isolated from aerial parts of Comarum salesowianum.</title>
        <authorList>
            <person name="Oyunbileg N."/>
            <person name="Iizaka Y."/>
            <person name="Hamada M."/>
            <person name="Davaapurev B.O."/>
            <person name="Fukumoto A."/>
            <person name="Tsetseg B."/>
            <person name="Kato F."/>
            <person name="Tamura T."/>
            <person name="Batkhuu J."/>
            <person name="Anzai Y."/>
        </authorList>
    </citation>
    <scope>NUCLEOTIDE SEQUENCE [LARGE SCALE GENOMIC DNA]</scope>
    <source>
        <strain evidence="4">NUM-2625</strain>
    </source>
</reference>
<dbReference type="EMBL" id="BOPO01000077">
    <property type="protein sequence ID" value="GIL28781.1"/>
    <property type="molecule type" value="Genomic_DNA"/>
</dbReference>
<feature type="compositionally biased region" description="Pro residues" evidence="1">
    <location>
        <begin position="124"/>
        <end position="133"/>
    </location>
</feature>
<comment type="caution">
    <text evidence="3">The sequence shown here is derived from an EMBL/GenBank/DDBJ whole genome shotgun (WGS) entry which is preliminary data.</text>
</comment>
<keyword evidence="4" id="KW-1185">Reference proteome</keyword>
<feature type="transmembrane region" description="Helical" evidence="2">
    <location>
        <begin position="243"/>
        <end position="264"/>
    </location>
</feature>
<feature type="region of interest" description="Disordered" evidence="1">
    <location>
        <begin position="90"/>
        <end position="144"/>
    </location>
</feature>
<protein>
    <recommendedName>
        <fullName evidence="5">DUF308 domain-containing protein</fullName>
    </recommendedName>
</protein>
<keyword evidence="2" id="KW-0472">Membrane</keyword>
<gene>
    <name evidence="3" type="ORF">NUM_40350</name>
</gene>
<feature type="compositionally biased region" description="Acidic residues" evidence="1">
    <location>
        <begin position="172"/>
        <end position="183"/>
    </location>
</feature>
<dbReference type="Proteomes" id="UP000614996">
    <property type="component" value="Unassembled WGS sequence"/>
</dbReference>
<evidence type="ECO:0008006" key="5">
    <source>
        <dbReference type="Google" id="ProtNLM"/>
    </source>
</evidence>
<name>A0A8J4ABV7_9ACTN</name>
<evidence type="ECO:0000313" key="3">
    <source>
        <dbReference type="EMBL" id="GIL28781.1"/>
    </source>
</evidence>
<feature type="region of interest" description="Disordered" evidence="1">
    <location>
        <begin position="156"/>
        <end position="218"/>
    </location>
</feature>
<dbReference type="AlphaFoldDB" id="A0A8J4ABV7"/>